<evidence type="ECO:0000256" key="14">
    <source>
        <dbReference type="PROSITE-ProRule" id="PRU01256"/>
    </source>
</evidence>
<evidence type="ECO:0000313" key="18">
    <source>
        <dbReference type="RefSeq" id="XP_054832171.1"/>
    </source>
</evidence>
<evidence type="ECO:0000256" key="15">
    <source>
        <dbReference type="SAM" id="MobiDB-lite"/>
    </source>
</evidence>
<feature type="region of interest" description="Disordered" evidence="15">
    <location>
        <begin position="216"/>
        <end position="261"/>
    </location>
</feature>
<dbReference type="RefSeq" id="XP_054832172.1">
    <property type="nucleotide sequence ID" value="XM_054976197.1"/>
</dbReference>
<keyword evidence="4" id="KW-0479">Metal-binding</keyword>
<dbReference type="CDD" id="cd20912">
    <property type="entry name" value="AIR_RAP80-like"/>
    <property type="match status" value="1"/>
</dbReference>
<feature type="region of interest" description="Disordered" evidence="15">
    <location>
        <begin position="1"/>
        <end position="29"/>
    </location>
</feature>
<evidence type="ECO:0000259" key="16">
    <source>
        <dbReference type="PROSITE" id="PS51908"/>
    </source>
</evidence>
<protein>
    <recommendedName>
        <fullName evidence="3">BRCA1-A complex subunit RAP80</fullName>
    </recommendedName>
    <alternativeName>
        <fullName evidence="13">Receptor-associated protein 80</fullName>
    </alternativeName>
    <alternativeName>
        <fullName evidence="12">Ubiquitin interaction motif-containing protein 1</fullName>
    </alternativeName>
</protein>
<keyword evidence="8" id="KW-0862">Zinc</keyword>
<evidence type="ECO:0000256" key="3">
    <source>
        <dbReference type="ARBA" id="ARBA00021660"/>
    </source>
</evidence>
<evidence type="ECO:0000256" key="11">
    <source>
        <dbReference type="ARBA" id="ARBA00023242"/>
    </source>
</evidence>
<dbReference type="GO" id="GO:0006325">
    <property type="term" value="P:chromatin organization"/>
    <property type="evidence" value="ECO:0007669"/>
    <property type="project" value="UniProtKB-KW"/>
</dbReference>
<name>A0AA97KVK5_EUBMA</name>
<reference evidence="18 19" key="1">
    <citation type="submission" date="2025-04" db="UniProtKB">
        <authorList>
            <consortium name="RefSeq"/>
        </authorList>
    </citation>
    <scope>IDENTIFICATION</scope>
    <source>
        <tissue evidence="18 19">Blood</tissue>
    </source>
</reference>
<feature type="compositionally biased region" description="Polar residues" evidence="15">
    <location>
        <begin position="167"/>
        <end position="176"/>
    </location>
</feature>
<feature type="region of interest" description="Disordered" evidence="15">
    <location>
        <begin position="556"/>
        <end position="578"/>
    </location>
</feature>
<gene>
    <name evidence="18 19" type="primary">UIMC1</name>
</gene>
<dbReference type="GO" id="GO:0042393">
    <property type="term" value="F:histone binding"/>
    <property type="evidence" value="ECO:0007669"/>
    <property type="project" value="TreeGrafter"/>
</dbReference>
<dbReference type="RefSeq" id="XP_054832171.1">
    <property type="nucleotide sequence ID" value="XM_054976196.1"/>
</dbReference>
<dbReference type="InterPro" id="IPR006642">
    <property type="entry name" value="Rad18_UBZ4"/>
</dbReference>
<feature type="compositionally biased region" description="Basic and acidic residues" evidence="15">
    <location>
        <begin position="50"/>
        <end position="69"/>
    </location>
</feature>
<dbReference type="InterPro" id="IPR003903">
    <property type="entry name" value="UIM_dom"/>
</dbReference>
<evidence type="ECO:0000256" key="5">
    <source>
        <dbReference type="ARBA" id="ARBA00022737"/>
    </source>
</evidence>
<dbReference type="Proteomes" id="UP001190640">
    <property type="component" value="Chromosome 4"/>
</dbReference>
<dbReference type="GO" id="GO:0006302">
    <property type="term" value="P:double-strand break repair"/>
    <property type="evidence" value="ECO:0007669"/>
    <property type="project" value="InterPro"/>
</dbReference>
<dbReference type="GO" id="GO:0045739">
    <property type="term" value="P:positive regulation of DNA repair"/>
    <property type="evidence" value="ECO:0007669"/>
    <property type="project" value="TreeGrafter"/>
</dbReference>
<accession>A0AA97KVK5</accession>
<dbReference type="InterPro" id="IPR040714">
    <property type="entry name" value="RAP80_UIM"/>
</dbReference>
<organism evidence="17 18">
    <name type="scientific">Eublepharis macularius</name>
    <name type="common">Leopard gecko</name>
    <name type="synonym">Cyrtodactylus macularius</name>
    <dbReference type="NCBI Taxonomy" id="481883"/>
    <lineage>
        <taxon>Eukaryota</taxon>
        <taxon>Metazoa</taxon>
        <taxon>Chordata</taxon>
        <taxon>Craniata</taxon>
        <taxon>Vertebrata</taxon>
        <taxon>Euteleostomi</taxon>
        <taxon>Lepidosauria</taxon>
        <taxon>Squamata</taxon>
        <taxon>Bifurcata</taxon>
        <taxon>Gekkota</taxon>
        <taxon>Eublepharidae</taxon>
        <taxon>Eublepharinae</taxon>
        <taxon>Eublepharis</taxon>
    </lineage>
</organism>
<keyword evidence="9" id="KW-0156">Chromatin regulator</keyword>
<keyword evidence="7 14" id="KW-0863">Zinc-finger</keyword>
<evidence type="ECO:0000256" key="7">
    <source>
        <dbReference type="ARBA" id="ARBA00022771"/>
    </source>
</evidence>
<dbReference type="Pfam" id="PF18282">
    <property type="entry name" value="RAP80_UIM"/>
    <property type="match status" value="1"/>
</dbReference>
<evidence type="ECO:0000313" key="19">
    <source>
        <dbReference type="RefSeq" id="XP_054832172.1"/>
    </source>
</evidence>
<evidence type="ECO:0000256" key="8">
    <source>
        <dbReference type="ARBA" id="ARBA00022833"/>
    </source>
</evidence>
<dbReference type="Gene3D" id="6.10.250.1800">
    <property type="match status" value="1"/>
</dbReference>
<dbReference type="GO" id="GO:0003677">
    <property type="term" value="F:DNA binding"/>
    <property type="evidence" value="ECO:0007669"/>
    <property type="project" value="InterPro"/>
</dbReference>
<dbReference type="AlphaFoldDB" id="A0AA97KVK5"/>
<keyword evidence="17" id="KW-1185">Reference proteome</keyword>
<keyword evidence="6 14" id="KW-0227">DNA damage</keyword>
<feature type="region of interest" description="Disordered" evidence="15">
    <location>
        <begin position="45"/>
        <end position="69"/>
    </location>
</feature>
<feature type="compositionally biased region" description="Polar residues" evidence="15">
    <location>
        <begin position="241"/>
        <end position="255"/>
    </location>
</feature>
<dbReference type="GO" id="GO:0070530">
    <property type="term" value="F:K63-linked polyubiquitin modification-dependent protein binding"/>
    <property type="evidence" value="ECO:0007669"/>
    <property type="project" value="InterPro"/>
</dbReference>
<evidence type="ECO:0000256" key="4">
    <source>
        <dbReference type="ARBA" id="ARBA00022723"/>
    </source>
</evidence>
<feature type="region of interest" description="Disordered" evidence="15">
    <location>
        <begin position="726"/>
        <end position="750"/>
    </location>
</feature>
<dbReference type="KEGG" id="emc:129327490"/>
<feature type="region of interest" description="Disordered" evidence="15">
    <location>
        <begin position="313"/>
        <end position="342"/>
    </location>
</feature>
<evidence type="ECO:0000256" key="6">
    <source>
        <dbReference type="ARBA" id="ARBA00022763"/>
    </source>
</evidence>
<feature type="region of interest" description="Disordered" evidence="15">
    <location>
        <begin position="117"/>
        <end position="194"/>
    </location>
</feature>
<dbReference type="GeneID" id="129327490"/>
<feature type="compositionally biased region" description="Basic and acidic residues" evidence="15">
    <location>
        <begin position="8"/>
        <end position="25"/>
    </location>
</feature>
<dbReference type="GO" id="GO:0070531">
    <property type="term" value="C:BRCA1-A complex"/>
    <property type="evidence" value="ECO:0007669"/>
    <property type="project" value="InterPro"/>
</dbReference>
<evidence type="ECO:0000256" key="13">
    <source>
        <dbReference type="ARBA" id="ARBA00031558"/>
    </source>
</evidence>
<evidence type="ECO:0000256" key="9">
    <source>
        <dbReference type="ARBA" id="ARBA00022853"/>
    </source>
</evidence>
<evidence type="ECO:0000256" key="2">
    <source>
        <dbReference type="ARBA" id="ARBA00006465"/>
    </source>
</evidence>
<dbReference type="SMART" id="SM00726">
    <property type="entry name" value="UIM"/>
    <property type="match status" value="2"/>
</dbReference>
<keyword evidence="11" id="KW-0539">Nucleus</keyword>
<feature type="compositionally biased region" description="Low complexity" evidence="15">
    <location>
        <begin position="229"/>
        <end position="240"/>
    </location>
</feature>
<sequence length="814" mass="89542">MPKKKKKSTDGPDSRAKDQGEEESRGVLNANLKRSFADAFIVISDSDGEQESKEEHDLQKKRTKQQLDRAKFAEKRKIAQMTEDEQFALALKMSEQEARQLNSQEEEEEELLRKAIAESLSSCQPSDASAVAAVPPLPQAPESPMQSHPAGSEASEVLTAPLPRSESPCSDCSTLSPRHKADENGQTDVPKRPLVVLTRLSQEIVESSLASSIIVSPGKSLPFTRSDEGSSSSAGSDSSDTPPSLQDPFTLSPTFPQRPLSAWPLAPRRLFAGRYSPSEPAGQEIEKQSQNCSERTPLAGCSEALVNVPQRHGTLDQYSNPGSEPEEQIQHKKAGLSTEPMKRTEMPENAAPLSTLQMAGNKEGNQGEERDTVHYYWGVPFCPKGVDPNEYTQVILCQLEVYQKSLKQAQRQLLQKKRFGDPVVPNSRSLSQSERGTEEEEAAYRERNGGVDEEERDDMEDKKEPETVAWLLSPANGELDKNSNQNVAKGENSESRDEPASSSCQASQVLFAEDVLEEGEPMQITQSISALTPLDSRRSPDVVTENRAEEEITVCPETQPSPSQAIEPESREIHSSSKNISLQADEDVGESVTAPSLPADGAISCPLCDRRFPVLEIERHAMYCNGTGEDAVEDGPVMTRRQREAKSKAAWGKETSHSVDTGKYEKCYVCKSLVPLKEYRRHVDGCLRLQKCSRGANGTQGGRRLRRVKEEGRSEGRLLNMLEQSEHNAADAETGATPSGGDSRCSSPEVDKEVECGKDDWSHFPQASCSDSPIKSFTSISEAKICLVDFKNQLAVGSSSQQQTKASFRRRKKF</sequence>
<feature type="region of interest" description="Disordered" evidence="15">
    <location>
        <begin position="273"/>
        <end position="293"/>
    </location>
</feature>
<dbReference type="PANTHER" id="PTHR15932">
    <property type="entry name" value="UBIQUITIN INTERACTION MOTIF-CONTAINING PROTEIN 1"/>
    <property type="match status" value="1"/>
</dbReference>
<dbReference type="PROSITE" id="PS50330">
    <property type="entry name" value="UIM"/>
    <property type="match status" value="1"/>
</dbReference>
<keyword evidence="10 14" id="KW-0234">DNA repair</keyword>
<dbReference type="CTD" id="51720"/>
<evidence type="ECO:0000256" key="12">
    <source>
        <dbReference type="ARBA" id="ARBA00029973"/>
    </source>
</evidence>
<evidence type="ECO:0000313" key="17">
    <source>
        <dbReference type="Proteomes" id="UP001190640"/>
    </source>
</evidence>
<dbReference type="GO" id="GO:0008270">
    <property type="term" value="F:zinc ion binding"/>
    <property type="evidence" value="ECO:0007669"/>
    <property type="project" value="UniProtKB-KW"/>
</dbReference>
<dbReference type="PANTHER" id="PTHR15932:SF2">
    <property type="entry name" value="BRCA1-A COMPLEX SUBUNIT RAP80"/>
    <property type="match status" value="1"/>
</dbReference>
<evidence type="ECO:0000256" key="10">
    <source>
        <dbReference type="ARBA" id="ARBA00023204"/>
    </source>
</evidence>
<dbReference type="InterPro" id="IPR038868">
    <property type="entry name" value="RAP80"/>
</dbReference>
<comment type="subcellular location">
    <subcellularLocation>
        <location evidence="1">Nucleus</location>
    </subcellularLocation>
</comment>
<proteinExistence type="inferred from homology"/>
<feature type="compositionally biased region" description="Low complexity" evidence="15">
    <location>
        <begin position="124"/>
        <end position="134"/>
    </location>
</feature>
<dbReference type="PROSITE" id="PS51908">
    <property type="entry name" value="ZF_UBZ4"/>
    <property type="match status" value="1"/>
</dbReference>
<evidence type="ECO:0000256" key="1">
    <source>
        <dbReference type="ARBA" id="ARBA00004123"/>
    </source>
</evidence>
<keyword evidence="5" id="KW-0677">Repeat</keyword>
<feature type="domain" description="UBZ4-type" evidence="16">
    <location>
        <begin position="602"/>
        <end position="629"/>
    </location>
</feature>
<feature type="region of interest" description="Disordered" evidence="15">
    <location>
        <begin position="420"/>
        <end position="505"/>
    </location>
</feature>
<comment type="similarity">
    <text evidence="2">Belongs to the RAP80 family.</text>
</comment>